<protein>
    <submittedName>
        <fullName evidence="2">Uncharacterized protein</fullName>
    </submittedName>
</protein>
<gene>
    <name evidence="2" type="ORF">BN9_075140</name>
</gene>
<feature type="compositionally biased region" description="Acidic residues" evidence="1">
    <location>
        <begin position="227"/>
        <end position="242"/>
    </location>
</feature>
<evidence type="ECO:0000313" key="3">
    <source>
        <dbReference type="Proteomes" id="UP000053237"/>
    </source>
</evidence>
<dbReference type="Proteomes" id="UP000053237">
    <property type="component" value="Unassembled WGS sequence"/>
</dbReference>
<dbReference type="AlphaFoldDB" id="A0A024GIP8"/>
<reference evidence="2 3" key="1">
    <citation type="submission" date="2012-05" db="EMBL/GenBank/DDBJ databases">
        <title>Recombination and specialization in a pathogen metapopulation.</title>
        <authorList>
            <person name="Gardiner A."/>
            <person name="Kemen E."/>
            <person name="Schultz-Larsen T."/>
            <person name="MacLean D."/>
            <person name="Van Oosterhout C."/>
            <person name="Jones J.D.G."/>
        </authorList>
    </citation>
    <scope>NUCLEOTIDE SEQUENCE [LARGE SCALE GENOMIC DNA]</scope>
    <source>
        <strain evidence="2 3">Ac Nc2</strain>
    </source>
</reference>
<name>A0A024GIP8_9STRA</name>
<feature type="compositionally biased region" description="Polar residues" evidence="1">
    <location>
        <begin position="205"/>
        <end position="214"/>
    </location>
</feature>
<dbReference type="InParanoid" id="A0A024GIP8"/>
<sequence>MKPQPYNPYSRVISEHTIPECWELSRHQLEDLYRDEHSLTSRSVTIFDADKFINMAPRGIYSFEWDTRKKPIVYAADTSEISGWSDFKPERELAFGQVMIGRTGFFKQRLRIRLSDNSNHVPKKVHDVARQEGSDEGVSIKIKLPVHGTDTFVEILLQTELKDLTCGSNLNWVLGAKSLKFLKISIDNRREENMYQITRYKESSEWSAKNSAAETSHEWHYASPEDSATEESDSYSEDDDSE</sequence>
<accession>A0A024GIP8</accession>
<organism evidence="2 3">
    <name type="scientific">Albugo candida</name>
    <dbReference type="NCBI Taxonomy" id="65357"/>
    <lineage>
        <taxon>Eukaryota</taxon>
        <taxon>Sar</taxon>
        <taxon>Stramenopiles</taxon>
        <taxon>Oomycota</taxon>
        <taxon>Peronosporomycetes</taxon>
        <taxon>Albuginales</taxon>
        <taxon>Albuginaceae</taxon>
        <taxon>Albugo</taxon>
    </lineage>
</organism>
<keyword evidence="3" id="KW-1185">Reference proteome</keyword>
<feature type="region of interest" description="Disordered" evidence="1">
    <location>
        <begin position="201"/>
        <end position="242"/>
    </location>
</feature>
<evidence type="ECO:0000256" key="1">
    <source>
        <dbReference type="SAM" id="MobiDB-lite"/>
    </source>
</evidence>
<comment type="caution">
    <text evidence="2">The sequence shown here is derived from an EMBL/GenBank/DDBJ whole genome shotgun (WGS) entry which is preliminary data.</text>
</comment>
<dbReference type="EMBL" id="CAIX01000132">
    <property type="protein sequence ID" value="CCI46571.1"/>
    <property type="molecule type" value="Genomic_DNA"/>
</dbReference>
<evidence type="ECO:0000313" key="2">
    <source>
        <dbReference type="EMBL" id="CCI46571.1"/>
    </source>
</evidence>
<proteinExistence type="predicted"/>